<dbReference type="EMBL" id="JAPFFF010000063">
    <property type="protein sequence ID" value="KAK8836730.1"/>
    <property type="molecule type" value="Genomic_DNA"/>
</dbReference>
<keyword evidence="2" id="KW-1185">Reference proteome</keyword>
<reference evidence="1 2" key="1">
    <citation type="submission" date="2024-04" db="EMBL/GenBank/DDBJ databases">
        <title>Tritrichomonas musculus Genome.</title>
        <authorList>
            <person name="Alves-Ferreira E."/>
            <person name="Grigg M."/>
            <person name="Lorenzi H."/>
            <person name="Galac M."/>
        </authorList>
    </citation>
    <scope>NUCLEOTIDE SEQUENCE [LARGE SCALE GENOMIC DNA]</scope>
    <source>
        <strain evidence="1 2">EAF2021</strain>
    </source>
</reference>
<gene>
    <name evidence="1" type="ORF">M9Y10_037247</name>
</gene>
<sequence length="285" mass="34148">MFARNPLIQKISNIYNRPQNNTLTQERRYEVKLNSSHDYISDSDEKIKLWEEVGNFTHKYPEVKQWDEAMAINKKWYDFSNPSNKKCCIYFKYRVEGIIPESVRELLEPDCPNGCNDFISILKKLIDDFSRFTGFAIYDENIFKNDLQKVKHQNFFSWHYQSLCKKNRVHWLNGAWRYFVDILELFFGPEFLDYQSLRLKACTESNYYDFAAIFDHAVYHLRCLEPVAPMTVNMKETLNELWGGLWYFWAYSNEFEFAPVNKYPTECKMGMTEMEQRVKENLSLA</sequence>
<dbReference type="Proteomes" id="UP001470230">
    <property type="component" value="Unassembled WGS sequence"/>
</dbReference>
<comment type="caution">
    <text evidence="1">The sequence shown here is derived from an EMBL/GenBank/DDBJ whole genome shotgun (WGS) entry which is preliminary data.</text>
</comment>
<evidence type="ECO:0000313" key="2">
    <source>
        <dbReference type="Proteomes" id="UP001470230"/>
    </source>
</evidence>
<accession>A0ABR2GS17</accession>
<protein>
    <submittedName>
        <fullName evidence="1">Uncharacterized protein</fullName>
    </submittedName>
</protein>
<proteinExistence type="predicted"/>
<evidence type="ECO:0000313" key="1">
    <source>
        <dbReference type="EMBL" id="KAK8836730.1"/>
    </source>
</evidence>
<name>A0ABR2GS17_9EUKA</name>
<organism evidence="1 2">
    <name type="scientific">Tritrichomonas musculus</name>
    <dbReference type="NCBI Taxonomy" id="1915356"/>
    <lineage>
        <taxon>Eukaryota</taxon>
        <taxon>Metamonada</taxon>
        <taxon>Parabasalia</taxon>
        <taxon>Tritrichomonadida</taxon>
        <taxon>Tritrichomonadidae</taxon>
        <taxon>Tritrichomonas</taxon>
    </lineage>
</organism>